<accession>A0A0B6Y554</accession>
<organism evidence="1">
    <name type="scientific">Arion vulgaris</name>
    <dbReference type="NCBI Taxonomy" id="1028688"/>
    <lineage>
        <taxon>Eukaryota</taxon>
        <taxon>Metazoa</taxon>
        <taxon>Spiralia</taxon>
        <taxon>Lophotrochozoa</taxon>
        <taxon>Mollusca</taxon>
        <taxon>Gastropoda</taxon>
        <taxon>Heterobranchia</taxon>
        <taxon>Euthyneura</taxon>
        <taxon>Panpulmonata</taxon>
        <taxon>Eupulmonata</taxon>
        <taxon>Stylommatophora</taxon>
        <taxon>Helicina</taxon>
        <taxon>Arionoidea</taxon>
        <taxon>Arionidae</taxon>
        <taxon>Arion</taxon>
    </lineage>
</organism>
<dbReference type="EMBL" id="HACG01004424">
    <property type="protein sequence ID" value="CEK51289.1"/>
    <property type="molecule type" value="Transcribed_RNA"/>
</dbReference>
<feature type="non-terminal residue" evidence="1">
    <location>
        <position position="1"/>
    </location>
</feature>
<sequence length="58" mass="6529">KLEICKSYFIVLSGIRNGEQELFGATVLSRVAIVSVSDTVLRQTYLRNNKLVINTTKQ</sequence>
<gene>
    <name evidence="1" type="primary">ORF13048</name>
</gene>
<reference evidence="1" key="1">
    <citation type="submission" date="2014-12" db="EMBL/GenBank/DDBJ databases">
        <title>Insight into the proteome of Arion vulgaris.</title>
        <authorList>
            <person name="Aradska J."/>
            <person name="Bulat T."/>
            <person name="Smidak R."/>
            <person name="Sarate P."/>
            <person name="Gangsoo J."/>
            <person name="Sialana F."/>
            <person name="Bilban M."/>
            <person name="Lubec G."/>
        </authorList>
    </citation>
    <scope>NUCLEOTIDE SEQUENCE</scope>
    <source>
        <tissue evidence="1">Skin</tissue>
    </source>
</reference>
<name>A0A0B6Y554_9EUPU</name>
<proteinExistence type="predicted"/>
<dbReference type="AlphaFoldDB" id="A0A0B6Y554"/>
<evidence type="ECO:0000313" key="1">
    <source>
        <dbReference type="EMBL" id="CEK51289.1"/>
    </source>
</evidence>
<protein>
    <submittedName>
        <fullName evidence="1">Uncharacterized protein</fullName>
    </submittedName>
</protein>